<gene>
    <name evidence="2" type="ORF">THITE_2123594</name>
</gene>
<keyword evidence="3" id="KW-1185">Reference proteome</keyword>
<organism evidence="2 3">
    <name type="scientific">Thermothielavioides terrestris (strain ATCC 38088 / NRRL 8126)</name>
    <name type="common">Thielavia terrestris</name>
    <dbReference type="NCBI Taxonomy" id="578455"/>
    <lineage>
        <taxon>Eukaryota</taxon>
        <taxon>Fungi</taxon>
        <taxon>Dikarya</taxon>
        <taxon>Ascomycota</taxon>
        <taxon>Pezizomycotina</taxon>
        <taxon>Sordariomycetes</taxon>
        <taxon>Sordariomycetidae</taxon>
        <taxon>Sordariales</taxon>
        <taxon>Chaetomiaceae</taxon>
        <taxon>Thermothielavioides</taxon>
        <taxon>Thermothielavioides terrestris</taxon>
    </lineage>
</organism>
<sequence length="93" mass="10612">MAKRAKLTREQKLENHSASEQSRRDATLELEAELKELSGYKGSTEKRAILMGHIADWLGQIVRENDELEDMVLQVALEQSMSNVSRGQDQQQQ</sequence>
<dbReference type="RefSeq" id="XP_003657687.1">
    <property type="nucleotide sequence ID" value="XM_003657639.1"/>
</dbReference>
<name>G2RHN9_THETT</name>
<protein>
    <recommendedName>
        <fullName evidence="4">BHLH domain-containing protein</fullName>
    </recommendedName>
</protein>
<dbReference type="KEGG" id="ttt:THITE_2123594"/>
<dbReference type="HOGENOM" id="CLU_2401216_0_0_1"/>
<accession>G2RHN9</accession>
<dbReference type="EMBL" id="CP003014">
    <property type="protein sequence ID" value="AEO71351.1"/>
    <property type="molecule type" value="Genomic_DNA"/>
</dbReference>
<evidence type="ECO:0000256" key="1">
    <source>
        <dbReference type="SAM" id="MobiDB-lite"/>
    </source>
</evidence>
<reference evidence="2 3" key="1">
    <citation type="journal article" date="2011" name="Nat. Biotechnol.">
        <title>Comparative genomic analysis of the thermophilic biomass-degrading fungi Myceliophthora thermophila and Thielavia terrestris.</title>
        <authorList>
            <person name="Berka R.M."/>
            <person name="Grigoriev I.V."/>
            <person name="Otillar R."/>
            <person name="Salamov A."/>
            <person name="Grimwood J."/>
            <person name="Reid I."/>
            <person name="Ishmael N."/>
            <person name="John T."/>
            <person name="Darmond C."/>
            <person name="Moisan M.-C."/>
            <person name="Henrissat B."/>
            <person name="Coutinho P.M."/>
            <person name="Lombard V."/>
            <person name="Natvig D.O."/>
            <person name="Lindquist E."/>
            <person name="Schmutz J."/>
            <person name="Lucas S."/>
            <person name="Harris P."/>
            <person name="Powlowski J."/>
            <person name="Bellemare A."/>
            <person name="Taylor D."/>
            <person name="Butler G."/>
            <person name="de Vries R.P."/>
            <person name="Allijn I.E."/>
            <person name="van den Brink J."/>
            <person name="Ushinsky S."/>
            <person name="Storms R."/>
            <person name="Powell A.J."/>
            <person name="Paulsen I.T."/>
            <person name="Elbourne L.D.H."/>
            <person name="Baker S.E."/>
            <person name="Magnuson J."/>
            <person name="LaBoissiere S."/>
            <person name="Clutterbuck A.J."/>
            <person name="Martinez D."/>
            <person name="Wogulis M."/>
            <person name="de Leon A.L."/>
            <person name="Rey M.W."/>
            <person name="Tsang A."/>
        </authorList>
    </citation>
    <scope>NUCLEOTIDE SEQUENCE [LARGE SCALE GENOMIC DNA]</scope>
    <source>
        <strain evidence="3">ATCC 38088 / NRRL 8126</strain>
    </source>
</reference>
<evidence type="ECO:0000313" key="3">
    <source>
        <dbReference type="Proteomes" id="UP000008181"/>
    </source>
</evidence>
<proteinExistence type="predicted"/>
<dbReference type="GeneID" id="11522967"/>
<dbReference type="AlphaFoldDB" id="G2RHN9"/>
<dbReference type="Proteomes" id="UP000008181">
    <property type="component" value="Chromosome 6"/>
</dbReference>
<feature type="region of interest" description="Disordered" evidence="1">
    <location>
        <begin position="1"/>
        <end position="26"/>
    </location>
</feature>
<evidence type="ECO:0008006" key="4">
    <source>
        <dbReference type="Google" id="ProtNLM"/>
    </source>
</evidence>
<evidence type="ECO:0000313" key="2">
    <source>
        <dbReference type="EMBL" id="AEO71351.1"/>
    </source>
</evidence>
<feature type="compositionally biased region" description="Basic and acidic residues" evidence="1">
    <location>
        <begin position="7"/>
        <end position="26"/>
    </location>
</feature>